<dbReference type="GO" id="GO:0032259">
    <property type="term" value="P:methylation"/>
    <property type="evidence" value="ECO:0007669"/>
    <property type="project" value="UniProtKB-KW"/>
</dbReference>
<evidence type="ECO:0000259" key="7">
    <source>
        <dbReference type="Pfam" id="PF22654"/>
    </source>
</evidence>
<organism evidence="8 9">
    <name type="scientific">Dermacoccus nishinomiyaensis</name>
    <dbReference type="NCBI Taxonomy" id="1274"/>
    <lineage>
        <taxon>Bacteria</taxon>
        <taxon>Bacillati</taxon>
        <taxon>Actinomycetota</taxon>
        <taxon>Actinomycetes</taxon>
        <taxon>Micrococcales</taxon>
        <taxon>Dermacoccaceae</taxon>
        <taxon>Dermacoccus</taxon>
    </lineage>
</organism>
<evidence type="ECO:0000313" key="8">
    <source>
        <dbReference type="EMBL" id="AIF39812.1"/>
    </source>
</evidence>
<dbReference type="KEGG" id="dni:HX89_01060"/>
<dbReference type="PROSITE" id="PS00092">
    <property type="entry name" value="N6_MTASE"/>
    <property type="match status" value="1"/>
</dbReference>
<dbReference type="Proteomes" id="UP000027986">
    <property type="component" value="Chromosome"/>
</dbReference>
<evidence type="ECO:0000256" key="3">
    <source>
        <dbReference type="ARBA" id="ARBA00022679"/>
    </source>
</evidence>
<dbReference type="Gene3D" id="3.40.50.150">
    <property type="entry name" value="Vaccinia Virus protein VP39"/>
    <property type="match status" value="1"/>
</dbReference>
<accession>A0A075JF20</accession>
<dbReference type="GO" id="GO:0006304">
    <property type="term" value="P:DNA modification"/>
    <property type="evidence" value="ECO:0007669"/>
    <property type="project" value="InterPro"/>
</dbReference>
<dbReference type="HOGENOM" id="CLU_269467_0_0_11"/>
<evidence type="ECO:0000256" key="2">
    <source>
        <dbReference type="ARBA" id="ARBA00022603"/>
    </source>
</evidence>
<evidence type="ECO:0000259" key="6">
    <source>
        <dbReference type="Pfam" id="PF07669"/>
    </source>
</evidence>
<dbReference type="eggNOG" id="COG1002">
    <property type="taxonomic scope" value="Bacteria"/>
</dbReference>
<keyword evidence="9" id="KW-1185">Reference proteome</keyword>
<evidence type="ECO:0000256" key="4">
    <source>
        <dbReference type="ARBA" id="ARBA00022691"/>
    </source>
</evidence>
<keyword evidence="3" id="KW-0808">Transferase</keyword>
<dbReference type="Pfam" id="PF07669">
    <property type="entry name" value="Eco57I"/>
    <property type="match status" value="1"/>
</dbReference>
<dbReference type="EMBL" id="CP008889">
    <property type="protein sequence ID" value="AIF39812.1"/>
    <property type="molecule type" value="Genomic_DNA"/>
</dbReference>
<dbReference type="SUPFAM" id="SSF53335">
    <property type="entry name" value="S-adenosyl-L-methionine-dependent methyltransferases"/>
    <property type="match status" value="1"/>
</dbReference>
<dbReference type="NCBIfam" id="NF033451">
    <property type="entry name" value="BREX_2_MTaseX"/>
    <property type="match status" value="1"/>
</dbReference>
<evidence type="ECO:0000313" key="9">
    <source>
        <dbReference type="Proteomes" id="UP000027986"/>
    </source>
</evidence>
<keyword evidence="4" id="KW-0949">S-adenosyl-L-methionine</keyword>
<dbReference type="InterPro" id="IPR011639">
    <property type="entry name" value="MethylTrfase_TaqI-like_dom"/>
</dbReference>
<dbReference type="InterPro" id="IPR002052">
    <property type="entry name" value="DNA_methylase_N6_adenine_CS"/>
</dbReference>
<dbReference type="InterPro" id="IPR050953">
    <property type="entry name" value="N4_N6_ade-DNA_methylase"/>
</dbReference>
<sequence>MPVSSSALTPALKKLVLSTEADLRAWVEADGTTRTAWREAYASAQRANRTSLSWQAWRDDRVTQTAVAWVLMTVFVRFCEDNELLEDTWFTGHGERRQEALDAQLDFARANPMKTDFAWLDSARIALRDVKATSDLVERHSPIHFAQLPGEAAKRIIEFWREQSDDGALVWDFRDDSLDTRFLGDLYQDLSEYAKKTFALLQTPVFVEEFILDQTMEPALAERPLEGFRLIDPTCGSGHFLLGAYARLEQRWAEEDTSLTPEQRAQKALDSVVGVDLNPFAIAIARFRLIVAALQTCGLTSLQNALHFDLNLAAGDSLLYGRDNALVGEAGQGFDGADAVGLFEQGAEDAALLRRLLEPGTYDAVVGNPPYITVKDKVLNERYRALYPTCKGTYALSVPFMERFFDLARTGSPGRPDSGGVAAMEPQERPAGWVGQITSNSFMKREFGSRLIEEFLPRQDLRLVADTSGAYIPGHGTPTVIVVGRHCAPVAGTVRAVLGKRGEPGQPADPARALVWSSIHDQSSNAGFENEYVSVDDIKRSSLKQHPWNLTGGVAPLVVERLNANSGVELAALLDGPVGFASFPGSDDSFFSCDSELRRTVPKSLIKPVVTGDVVRDWDIAEGLSALFPYDDKYDLLALGQSDDWGRRMWPLRTPLGSTTDFDGKTKASSGKPWWGWYRLVARRYKTPLTITFAFVATHNHFVLDRGGKVFKQSAPVIKLPEGATEDQHLELLGVLNSSTACFWLKQNSHNKGDSTDTKGARVTGDPAFDSYEFTGTTLKDFPLPGKLPLERGRRLDSLAQKLAAQTPPALIGHETPTQRMLDTARVAYGVVRERMIAEQEELDWECYRLYGLLDENEVDLTCADAGVEVPRVKLGERAFEIVLGRSMRPANGGARATTDWFRRHGSTPITEIPEHWPAGYRALVQRRLDAIENNPLIRLLEQPEYKRRWAREPWEKQVERALRTWLLDRLEARTYWFDAQGRPVARSVAQLSDRVERDAEVLDVLRLWFERRDASTTEMLVKLLAPEGVPYLAAHRLKDSGLRKYEAWEHTWDLQRREDAGENVGTIPVPPKYTTADFRKTSYWSHRGKLDVPKERFISYPGASRTTDPTELLGWAGWNHAQQALALAGVIAEREDDGWEPEALVPLVAGLVELQPWVRQWYDELDPTFGVNLADFLDEQLRERTAQVGLTPDQLRAWRPAAATRGRRKRTT</sequence>
<evidence type="ECO:0000256" key="1">
    <source>
        <dbReference type="ARBA" id="ARBA00011900"/>
    </source>
</evidence>
<dbReference type="InterPro" id="IPR054277">
    <property type="entry name" value="DUF7008"/>
</dbReference>
<dbReference type="REBASE" id="89850">
    <property type="entry name" value="DniM25ORF1060P"/>
</dbReference>
<comment type="catalytic activity">
    <reaction evidence="5">
        <text>a 2'-deoxyadenosine in DNA + S-adenosyl-L-methionine = an N(6)-methyl-2'-deoxyadenosine in DNA + S-adenosyl-L-homocysteine + H(+)</text>
        <dbReference type="Rhea" id="RHEA:15197"/>
        <dbReference type="Rhea" id="RHEA-COMP:12418"/>
        <dbReference type="Rhea" id="RHEA-COMP:12419"/>
        <dbReference type="ChEBI" id="CHEBI:15378"/>
        <dbReference type="ChEBI" id="CHEBI:57856"/>
        <dbReference type="ChEBI" id="CHEBI:59789"/>
        <dbReference type="ChEBI" id="CHEBI:90615"/>
        <dbReference type="ChEBI" id="CHEBI:90616"/>
        <dbReference type="EC" id="2.1.1.72"/>
    </reaction>
</comment>
<dbReference type="PRINTS" id="PR00507">
    <property type="entry name" value="N12N6MTFRASE"/>
</dbReference>
<keyword evidence="2 8" id="KW-0489">Methyltransferase</keyword>
<dbReference type="GO" id="GO:0003676">
    <property type="term" value="F:nucleic acid binding"/>
    <property type="evidence" value="ECO:0007669"/>
    <property type="project" value="InterPro"/>
</dbReference>
<name>A0A075JF20_9MICO</name>
<dbReference type="Pfam" id="PF22654">
    <property type="entry name" value="DUF7008"/>
    <property type="match status" value="1"/>
</dbReference>
<dbReference type="AlphaFoldDB" id="A0A075JF20"/>
<feature type="domain" description="Type II methyltransferase M.TaqI-like" evidence="6">
    <location>
        <begin position="272"/>
        <end position="410"/>
    </location>
</feature>
<evidence type="ECO:0000256" key="5">
    <source>
        <dbReference type="ARBA" id="ARBA00047942"/>
    </source>
</evidence>
<reference evidence="8 9" key="1">
    <citation type="submission" date="2014-07" db="EMBL/GenBank/DDBJ databases">
        <title>Genome Sequencing of Dermacoccus nishinomiyaensis.</title>
        <authorList>
            <person name="Hong K.W."/>
            <person name="Chan K.G."/>
        </authorList>
    </citation>
    <scope>NUCLEOTIDE SEQUENCE [LARGE SCALE GENOMIC DNA]</scope>
    <source>
        <strain evidence="8 9">M25</strain>
    </source>
</reference>
<proteinExistence type="predicted"/>
<gene>
    <name evidence="8" type="ORF">HX89_01060</name>
</gene>
<dbReference type="EC" id="2.1.1.72" evidence="1"/>
<dbReference type="GO" id="GO:0009007">
    <property type="term" value="F:site-specific DNA-methyltransferase (adenine-specific) activity"/>
    <property type="evidence" value="ECO:0007669"/>
    <property type="project" value="UniProtKB-EC"/>
</dbReference>
<protein>
    <recommendedName>
        <fullName evidence="1">site-specific DNA-methyltransferase (adenine-specific)</fullName>
        <ecNumber evidence="1">2.1.1.72</ecNumber>
    </recommendedName>
</protein>
<feature type="domain" description="DUF7008" evidence="7">
    <location>
        <begin position="836"/>
        <end position="1210"/>
    </location>
</feature>
<dbReference type="InterPro" id="IPR029063">
    <property type="entry name" value="SAM-dependent_MTases_sf"/>
</dbReference>
<dbReference type="PANTHER" id="PTHR33841:SF1">
    <property type="entry name" value="DNA METHYLTRANSFERASE A"/>
    <property type="match status" value="1"/>
</dbReference>
<dbReference type="PANTHER" id="PTHR33841">
    <property type="entry name" value="DNA METHYLTRANSFERASE YEEA-RELATED"/>
    <property type="match status" value="1"/>
</dbReference>